<gene>
    <name evidence="2" type="ORF">B0A48_02874</name>
</gene>
<name>A0A1V8TLH0_9PEZI</name>
<accession>A0A1V8TLH0</accession>
<feature type="transmembrane region" description="Helical" evidence="1">
    <location>
        <begin position="6"/>
        <end position="26"/>
    </location>
</feature>
<sequence length="176" mass="18734">MAIRPAFLAVTGVLSIAVTLYTIAWLPSLVGIKMNDPPSTIPLEVTLVPGSTPSTLGVRIHNTDLERTISFLTWDTPLDPSAINTGVLDLTNAETGETILGPDMKINRLLPPPREDLVELAPGASTGRDLALKSPWIPTDGTRCTVTDVELGSVIGDQRATAFDTRSIEMSIDGSD</sequence>
<keyword evidence="1" id="KW-0812">Transmembrane</keyword>
<keyword evidence="1" id="KW-1133">Transmembrane helix</keyword>
<dbReference type="Proteomes" id="UP000192596">
    <property type="component" value="Unassembled WGS sequence"/>
</dbReference>
<evidence type="ECO:0000256" key="1">
    <source>
        <dbReference type="SAM" id="Phobius"/>
    </source>
</evidence>
<dbReference type="OrthoDB" id="4664297at2759"/>
<dbReference type="EMBL" id="NAJO01000005">
    <property type="protein sequence ID" value="OQO12233.1"/>
    <property type="molecule type" value="Genomic_DNA"/>
</dbReference>
<protein>
    <submittedName>
        <fullName evidence="2">Uncharacterized protein</fullName>
    </submittedName>
</protein>
<reference evidence="3" key="1">
    <citation type="submission" date="2017-03" db="EMBL/GenBank/DDBJ databases">
        <title>Genomes of endolithic fungi from Antarctica.</title>
        <authorList>
            <person name="Coleine C."/>
            <person name="Masonjones S."/>
            <person name="Stajich J.E."/>
        </authorList>
    </citation>
    <scope>NUCLEOTIDE SEQUENCE [LARGE SCALE GENOMIC DNA]</scope>
    <source>
        <strain evidence="3">CCFEE 5527</strain>
    </source>
</reference>
<dbReference type="Gene3D" id="2.60.40.2970">
    <property type="match status" value="1"/>
</dbReference>
<keyword evidence="3" id="KW-1185">Reference proteome</keyword>
<comment type="caution">
    <text evidence="2">The sequence shown here is derived from an EMBL/GenBank/DDBJ whole genome shotgun (WGS) entry which is preliminary data.</text>
</comment>
<keyword evidence="1" id="KW-0472">Membrane</keyword>
<evidence type="ECO:0000313" key="2">
    <source>
        <dbReference type="EMBL" id="OQO12233.1"/>
    </source>
</evidence>
<evidence type="ECO:0000313" key="3">
    <source>
        <dbReference type="Proteomes" id="UP000192596"/>
    </source>
</evidence>
<organism evidence="2 3">
    <name type="scientific">Cryoendolithus antarcticus</name>
    <dbReference type="NCBI Taxonomy" id="1507870"/>
    <lineage>
        <taxon>Eukaryota</taxon>
        <taxon>Fungi</taxon>
        <taxon>Dikarya</taxon>
        <taxon>Ascomycota</taxon>
        <taxon>Pezizomycotina</taxon>
        <taxon>Dothideomycetes</taxon>
        <taxon>Dothideomycetidae</taxon>
        <taxon>Cladosporiales</taxon>
        <taxon>Cladosporiaceae</taxon>
        <taxon>Cryoendolithus</taxon>
    </lineage>
</organism>
<proteinExistence type="predicted"/>
<dbReference type="InParanoid" id="A0A1V8TLH0"/>
<dbReference type="AlphaFoldDB" id="A0A1V8TLH0"/>